<dbReference type="AlphaFoldDB" id="A0A443INX5"/>
<dbReference type="InterPro" id="IPR013108">
    <property type="entry name" value="Amidohydro_3"/>
</dbReference>
<keyword evidence="2 4" id="KW-0378">Hydrolase</keyword>
<dbReference type="PANTHER" id="PTHR32027">
    <property type="entry name" value="CYTOSINE DEAMINASE"/>
    <property type="match status" value="1"/>
</dbReference>
<evidence type="ECO:0000256" key="1">
    <source>
        <dbReference type="ARBA" id="ARBA00022723"/>
    </source>
</evidence>
<dbReference type="Gene3D" id="2.30.40.10">
    <property type="entry name" value="Urease, subunit C, domain 1"/>
    <property type="match status" value="1"/>
</dbReference>
<dbReference type="GO" id="GO:0019239">
    <property type="term" value="F:deaminase activity"/>
    <property type="evidence" value="ECO:0007669"/>
    <property type="project" value="UniProtKB-ARBA"/>
</dbReference>
<organism evidence="4 5">
    <name type="scientific">Paenirhodobacter populi</name>
    <dbReference type="NCBI Taxonomy" id="2306993"/>
    <lineage>
        <taxon>Bacteria</taxon>
        <taxon>Pseudomonadati</taxon>
        <taxon>Pseudomonadota</taxon>
        <taxon>Alphaproteobacteria</taxon>
        <taxon>Rhodobacterales</taxon>
        <taxon>Rhodobacter group</taxon>
        <taxon>Paenirhodobacter</taxon>
    </lineage>
</organism>
<dbReference type="FunFam" id="3.20.20.140:FF:000019">
    <property type="entry name" value="Cytosine deaminase"/>
    <property type="match status" value="1"/>
</dbReference>
<gene>
    <name evidence="4" type="ORF">D2T33_17015</name>
</gene>
<dbReference type="InterPro" id="IPR011059">
    <property type="entry name" value="Metal-dep_hydrolase_composite"/>
</dbReference>
<keyword evidence="5" id="KW-1185">Reference proteome</keyword>
<name>A0A443INX5_9RHOB</name>
<dbReference type="Pfam" id="PF07969">
    <property type="entry name" value="Amidohydro_3"/>
    <property type="match status" value="1"/>
</dbReference>
<dbReference type="SUPFAM" id="SSF51556">
    <property type="entry name" value="Metallo-dependent hydrolases"/>
    <property type="match status" value="1"/>
</dbReference>
<dbReference type="GO" id="GO:0016814">
    <property type="term" value="F:hydrolase activity, acting on carbon-nitrogen (but not peptide) bonds, in cyclic amidines"/>
    <property type="evidence" value="ECO:0007669"/>
    <property type="project" value="UniProtKB-ARBA"/>
</dbReference>
<dbReference type="SUPFAM" id="SSF51338">
    <property type="entry name" value="Composite domain of metallo-dependent hydrolases"/>
    <property type="match status" value="1"/>
</dbReference>
<evidence type="ECO:0000256" key="2">
    <source>
        <dbReference type="ARBA" id="ARBA00022801"/>
    </source>
</evidence>
<dbReference type="GO" id="GO:0046872">
    <property type="term" value="F:metal ion binding"/>
    <property type="evidence" value="ECO:0007669"/>
    <property type="project" value="UniProtKB-KW"/>
</dbReference>
<dbReference type="Proteomes" id="UP000285710">
    <property type="component" value="Unassembled WGS sequence"/>
</dbReference>
<reference evidence="4 5" key="1">
    <citation type="submission" date="2019-01" db="EMBL/GenBank/DDBJ databases">
        <title>Sinorhodobacter populi sp. nov. isolated from the symptomatic bark tissue of Populus euramericana canker.</title>
        <authorList>
            <person name="Xu G."/>
        </authorList>
    </citation>
    <scope>NUCLEOTIDE SEQUENCE [LARGE SCALE GENOMIC DNA]</scope>
    <source>
        <strain evidence="4 5">2D-5</strain>
    </source>
</reference>
<dbReference type="CDD" id="cd01293">
    <property type="entry name" value="Bact_CD"/>
    <property type="match status" value="1"/>
</dbReference>
<proteinExistence type="predicted"/>
<dbReference type="EMBL" id="SAUW01000022">
    <property type="protein sequence ID" value="RWR07466.1"/>
    <property type="molecule type" value="Genomic_DNA"/>
</dbReference>
<sequence>MPEGFILEGITLPDGRDNLSVAVAGGRIVAIGDADAMPTLPRFPAAGALLVPGFTEAHIHLDKAMILGRCPICEGTLSEAVRLTAAAKRAFTEEDVHARGATVLEMAVRAGTQRMRSFVEVDPRAGLRSFAALKRLRAEWADLIELQICAFAQEGLTQEPETLDLLAEALAGGADLVGGCPYTDRDPVAHVGLIFDLGQRFGVDVDFHADFDLDPEGSTLPEICAQTEARGWQGRVTVGHATKFAAFPPDRRERIAAQMAAAGVGLVVLPATDSFLNGNRDDPLRPRGIAPATTIARQGVTVALATNNVQNPFTPFGDANLLRMAGLYANLDQLASDTDLRRIFGMITEAPARLIRLDQPVPEPGAQADFILLDAPSPEAAVRGNAAIVAVVKGGRLRLWSPRPALIRGM</sequence>
<dbReference type="Gene3D" id="3.20.20.140">
    <property type="entry name" value="Metal-dependent hydrolases"/>
    <property type="match status" value="1"/>
</dbReference>
<dbReference type="PANTHER" id="PTHR32027:SF9">
    <property type="entry name" value="BLL3847 PROTEIN"/>
    <property type="match status" value="1"/>
</dbReference>
<feature type="domain" description="Amidohydrolase 3" evidence="3">
    <location>
        <begin position="92"/>
        <end position="396"/>
    </location>
</feature>
<accession>A0A443INX5</accession>
<dbReference type="InterPro" id="IPR052349">
    <property type="entry name" value="Metallo-hydrolase_Enzymes"/>
</dbReference>
<dbReference type="RefSeq" id="WP_128270579.1">
    <property type="nucleotide sequence ID" value="NZ_SAUW01000022.1"/>
</dbReference>
<protein>
    <submittedName>
        <fullName evidence="4">Amidohydrolase</fullName>
    </submittedName>
</protein>
<dbReference type="InterPro" id="IPR032466">
    <property type="entry name" value="Metal_Hydrolase"/>
</dbReference>
<evidence type="ECO:0000313" key="5">
    <source>
        <dbReference type="Proteomes" id="UP000285710"/>
    </source>
</evidence>
<evidence type="ECO:0000259" key="3">
    <source>
        <dbReference type="Pfam" id="PF07969"/>
    </source>
</evidence>
<keyword evidence="1" id="KW-0479">Metal-binding</keyword>
<reference evidence="4 5" key="2">
    <citation type="submission" date="2019-01" db="EMBL/GenBank/DDBJ databases">
        <authorList>
            <person name="Li Y."/>
        </authorList>
    </citation>
    <scope>NUCLEOTIDE SEQUENCE [LARGE SCALE GENOMIC DNA]</scope>
    <source>
        <strain evidence="4 5">2D-5</strain>
    </source>
</reference>
<comment type="caution">
    <text evidence="4">The sequence shown here is derived from an EMBL/GenBank/DDBJ whole genome shotgun (WGS) entry which is preliminary data.</text>
</comment>
<evidence type="ECO:0000313" key="4">
    <source>
        <dbReference type="EMBL" id="RWR07466.1"/>
    </source>
</evidence>